<name>A0A0F8WTL4_9ZZZZ</name>
<accession>A0A0F8WTL4</accession>
<organism evidence="1">
    <name type="scientific">marine sediment metagenome</name>
    <dbReference type="NCBI Taxonomy" id="412755"/>
    <lineage>
        <taxon>unclassified sequences</taxon>
        <taxon>metagenomes</taxon>
        <taxon>ecological metagenomes</taxon>
    </lineage>
</organism>
<dbReference type="AlphaFoldDB" id="A0A0F8WTL4"/>
<feature type="non-terminal residue" evidence="1">
    <location>
        <position position="242"/>
    </location>
</feature>
<comment type="caution">
    <text evidence="1">The sequence shown here is derived from an EMBL/GenBank/DDBJ whole genome shotgun (WGS) entry which is preliminary data.</text>
</comment>
<dbReference type="EMBL" id="LAZR01063068">
    <property type="protein sequence ID" value="KKK60242.1"/>
    <property type="molecule type" value="Genomic_DNA"/>
</dbReference>
<proteinExistence type="predicted"/>
<sequence length="242" mass="26105">MEYPSDTRPDDDTVDVEALEPLRQTALEGPSFDGVAALGAMPEGAFQEKLAQLVSGRDRVELIKTTLMKEDVHFGTIPGTQKPTLLQPGAQLLGMVFGLRATFVQEVEYGDGVTAPDIRCRSLCELHLGDTSGPIVGTGNGAANTWEAKHRWRRGDRACPSCGVEGAIIRSKYGNKGWHCYDKKGGCGADFVKSDPQIMDQHVGDVENANPHDLENTVIKVAEKRAFVGAMLRTTASSGTFT</sequence>
<gene>
    <name evidence="1" type="ORF">LCGC14_3026330</name>
</gene>
<reference evidence="1" key="1">
    <citation type="journal article" date="2015" name="Nature">
        <title>Complex archaea that bridge the gap between prokaryotes and eukaryotes.</title>
        <authorList>
            <person name="Spang A."/>
            <person name="Saw J.H."/>
            <person name="Jorgensen S.L."/>
            <person name="Zaremba-Niedzwiedzka K."/>
            <person name="Martijn J."/>
            <person name="Lind A.E."/>
            <person name="van Eijk R."/>
            <person name="Schleper C."/>
            <person name="Guy L."/>
            <person name="Ettema T.J."/>
        </authorList>
    </citation>
    <scope>NUCLEOTIDE SEQUENCE</scope>
</reference>
<protein>
    <submittedName>
        <fullName evidence="1">Uncharacterized protein</fullName>
    </submittedName>
</protein>
<evidence type="ECO:0000313" key="1">
    <source>
        <dbReference type="EMBL" id="KKK60242.1"/>
    </source>
</evidence>